<name>A0ABT5BQY6_9BACT</name>
<feature type="domain" description="Kazal-like" evidence="3">
    <location>
        <begin position="88"/>
        <end position="137"/>
    </location>
</feature>
<evidence type="ECO:0000313" key="4">
    <source>
        <dbReference type="EMBL" id="MDC0676128.1"/>
    </source>
</evidence>
<dbReference type="EMBL" id="JAQNDK010000001">
    <property type="protein sequence ID" value="MDC0676128.1"/>
    <property type="molecule type" value="Genomic_DNA"/>
</dbReference>
<dbReference type="Proteomes" id="UP001217485">
    <property type="component" value="Unassembled WGS sequence"/>
</dbReference>
<accession>A0ABT5BQY6</accession>
<feature type="region of interest" description="Disordered" evidence="1">
    <location>
        <begin position="33"/>
        <end position="52"/>
    </location>
</feature>
<comment type="caution">
    <text evidence="4">The sequence shown here is derived from an EMBL/GenBank/DDBJ whole genome shotgun (WGS) entry which is preliminary data.</text>
</comment>
<dbReference type="PROSITE" id="PS51465">
    <property type="entry name" value="KAZAL_2"/>
    <property type="match status" value="1"/>
</dbReference>
<dbReference type="RefSeq" id="WP_272092835.1">
    <property type="nucleotide sequence ID" value="NZ_JAQNDK010000001.1"/>
</dbReference>
<protein>
    <recommendedName>
        <fullName evidence="3">Kazal-like domain-containing protein</fullName>
    </recommendedName>
</protein>
<keyword evidence="2" id="KW-0732">Signal</keyword>
<evidence type="ECO:0000259" key="3">
    <source>
        <dbReference type="PROSITE" id="PS51465"/>
    </source>
</evidence>
<dbReference type="InterPro" id="IPR036058">
    <property type="entry name" value="Kazal_dom_sf"/>
</dbReference>
<evidence type="ECO:0000313" key="5">
    <source>
        <dbReference type="Proteomes" id="UP001217485"/>
    </source>
</evidence>
<sequence>MSSLYKTTCFVALSMLGAFIACDGDVETSGDTSSSTTTAGTGGSSSSTTGTGGTGGTDGCGGGCLDPGQCHSSSECAANEYCLKINCYPIGDCTPVPADCPPDADSVCGCDGVSYDNACAAAAAGESAYLSVTECGVPLRHRVLQPDGRVLPAGERRRPGLHGAACSVRERSEL</sequence>
<reference evidence="4 5" key="1">
    <citation type="submission" date="2023-01" db="EMBL/GenBank/DDBJ databases">
        <title>Minimal conservation of predation-associated metabolite biosynthetic gene clusters underscores biosynthetic potential of Myxococcota including descriptions for ten novel species: Archangium lansinium sp. nov., Myxococcus landrumus sp. nov., Nannocystis bai.</title>
        <authorList>
            <person name="Ahearne A."/>
            <person name="Stevens C."/>
            <person name="Dowd S."/>
        </authorList>
    </citation>
    <scope>NUCLEOTIDE SEQUENCE [LARGE SCALE GENOMIC DNA]</scope>
    <source>
        <strain evidence="4 5">WIWO2</strain>
    </source>
</reference>
<keyword evidence="5" id="KW-1185">Reference proteome</keyword>
<evidence type="ECO:0000256" key="1">
    <source>
        <dbReference type="SAM" id="MobiDB-lite"/>
    </source>
</evidence>
<dbReference type="Pfam" id="PF00050">
    <property type="entry name" value="Kazal_1"/>
    <property type="match status" value="1"/>
</dbReference>
<proteinExistence type="predicted"/>
<organism evidence="4 5">
    <name type="scientific">Sorangium atrum</name>
    <dbReference type="NCBI Taxonomy" id="2995308"/>
    <lineage>
        <taxon>Bacteria</taxon>
        <taxon>Pseudomonadati</taxon>
        <taxon>Myxococcota</taxon>
        <taxon>Polyangia</taxon>
        <taxon>Polyangiales</taxon>
        <taxon>Polyangiaceae</taxon>
        <taxon>Sorangium</taxon>
    </lineage>
</organism>
<dbReference type="SUPFAM" id="SSF100895">
    <property type="entry name" value="Kazal-type serine protease inhibitors"/>
    <property type="match status" value="1"/>
</dbReference>
<gene>
    <name evidence="4" type="ORF">POL72_00135</name>
</gene>
<evidence type="ECO:0000256" key="2">
    <source>
        <dbReference type="SAM" id="SignalP"/>
    </source>
</evidence>
<dbReference type="PROSITE" id="PS51257">
    <property type="entry name" value="PROKAR_LIPOPROTEIN"/>
    <property type="match status" value="1"/>
</dbReference>
<feature type="signal peptide" evidence="2">
    <location>
        <begin position="1"/>
        <end position="23"/>
    </location>
</feature>
<dbReference type="InterPro" id="IPR002350">
    <property type="entry name" value="Kazal_dom"/>
</dbReference>
<feature type="compositionally biased region" description="Low complexity" evidence="1">
    <location>
        <begin position="33"/>
        <end position="49"/>
    </location>
</feature>
<dbReference type="Gene3D" id="3.30.60.30">
    <property type="match status" value="1"/>
</dbReference>
<feature type="chain" id="PRO_5045053663" description="Kazal-like domain-containing protein" evidence="2">
    <location>
        <begin position="24"/>
        <end position="174"/>
    </location>
</feature>